<dbReference type="SUPFAM" id="SSF53795">
    <property type="entry name" value="PEP carboxykinase-like"/>
    <property type="match status" value="1"/>
</dbReference>
<dbReference type="Gene3D" id="3.40.50.300">
    <property type="entry name" value="P-loop containing nucleotide triphosphate hydrolases"/>
    <property type="match status" value="1"/>
</dbReference>
<dbReference type="InterPro" id="IPR027600">
    <property type="entry name" value="HprK-rel_A"/>
</dbReference>
<organism evidence="1 2">
    <name type="scientific">Roseateles depolymerans</name>
    <dbReference type="NCBI Taxonomy" id="76731"/>
    <lineage>
        <taxon>Bacteria</taxon>
        <taxon>Pseudomonadati</taxon>
        <taxon>Pseudomonadota</taxon>
        <taxon>Betaproteobacteria</taxon>
        <taxon>Burkholderiales</taxon>
        <taxon>Sphaerotilaceae</taxon>
        <taxon>Roseateles</taxon>
    </lineage>
</organism>
<dbReference type="AlphaFoldDB" id="A0A2W5FBT7"/>
<dbReference type="EMBL" id="QFOD01000015">
    <property type="protein sequence ID" value="PZP30176.1"/>
    <property type="molecule type" value="Genomic_DNA"/>
</dbReference>
<sequence length="304" mass="33655">MRVRDLPLPELRSQLQRGELTLQVPPFVARLTSDVPRVAEDLRLLYADFSIGSPADFADFHLEVRREQGMRRWLKPMARFLADGEPAFSPLPANQAFHMIEWGLNWAVSTMAHPYLSYHAAALEQGDRALMLPAPPGSGKSTLSAALAHRGWRLMSDEITLYDIRSRQVSGMGRPVNLKNVSIDLLRAFAPEAVFTQPVPDTEKGTLALMRAPGDSIARVTESASPTWIVMPRFQAGAVPQLNELPKARMLLLLAEQAFNYDIHGRAGFEATADLVDRCECLEFAYSSLGDAVAHLEQQLLAPA</sequence>
<gene>
    <name evidence="1" type="ORF">DI603_15570</name>
</gene>
<keyword evidence="1" id="KW-0418">Kinase</keyword>
<protein>
    <submittedName>
        <fullName evidence="1">HprK-related kinase A</fullName>
    </submittedName>
</protein>
<accession>A0A2W5FBT7</accession>
<comment type="caution">
    <text evidence="1">The sequence shown here is derived from an EMBL/GenBank/DDBJ whole genome shotgun (WGS) entry which is preliminary data.</text>
</comment>
<dbReference type="Proteomes" id="UP000249633">
    <property type="component" value="Unassembled WGS sequence"/>
</dbReference>
<dbReference type="GO" id="GO:0016301">
    <property type="term" value="F:kinase activity"/>
    <property type="evidence" value="ECO:0007669"/>
    <property type="project" value="UniProtKB-KW"/>
</dbReference>
<proteinExistence type="predicted"/>
<name>A0A2W5FBT7_9BURK</name>
<dbReference type="NCBIfam" id="TIGR04352">
    <property type="entry name" value="HprK_rel_A"/>
    <property type="match status" value="1"/>
</dbReference>
<keyword evidence="1" id="KW-0808">Transferase</keyword>
<evidence type="ECO:0000313" key="2">
    <source>
        <dbReference type="Proteomes" id="UP000249633"/>
    </source>
</evidence>
<evidence type="ECO:0000313" key="1">
    <source>
        <dbReference type="EMBL" id="PZP30176.1"/>
    </source>
</evidence>
<dbReference type="InterPro" id="IPR027417">
    <property type="entry name" value="P-loop_NTPase"/>
</dbReference>
<reference evidence="1 2" key="1">
    <citation type="submission" date="2017-08" db="EMBL/GenBank/DDBJ databases">
        <title>Infants hospitalized years apart are colonized by the same room-sourced microbial strains.</title>
        <authorList>
            <person name="Brooks B."/>
            <person name="Olm M.R."/>
            <person name="Firek B.A."/>
            <person name="Baker R."/>
            <person name="Thomas B.C."/>
            <person name="Morowitz M.J."/>
            <person name="Banfield J.F."/>
        </authorList>
    </citation>
    <scope>NUCLEOTIDE SEQUENCE [LARGE SCALE GENOMIC DNA]</scope>
    <source>
        <strain evidence="1">S2_012_000_R2_81</strain>
    </source>
</reference>